<reference evidence="2" key="1">
    <citation type="journal article" date="2023" name="bioRxiv">
        <title>Scaffold-level genome assemblies of two parasitoid biocontrol wasps reveal the parthenogenesis mechanism and an associated novel virus.</title>
        <authorList>
            <person name="Inwood S."/>
            <person name="Skelly J."/>
            <person name="Guhlin J."/>
            <person name="Harrop T."/>
            <person name="Goldson S."/>
            <person name="Dearden P."/>
        </authorList>
    </citation>
    <scope>NUCLEOTIDE SEQUENCE</scope>
    <source>
        <strain evidence="2">Irish</strain>
        <tissue evidence="2">Whole body</tissue>
    </source>
</reference>
<feature type="region of interest" description="Disordered" evidence="1">
    <location>
        <begin position="141"/>
        <end position="167"/>
    </location>
</feature>
<name>A0AA39C5D3_9HYME</name>
<evidence type="ECO:0000313" key="3">
    <source>
        <dbReference type="Proteomes" id="UP001168990"/>
    </source>
</evidence>
<protein>
    <submittedName>
        <fullName evidence="2">Uncharacterized protein</fullName>
    </submittedName>
</protein>
<dbReference type="Proteomes" id="UP001168990">
    <property type="component" value="Unassembled WGS sequence"/>
</dbReference>
<dbReference type="AlphaFoldDB" id="A0AA39C5D3"/>
<organism evidence="2 3">
    <name type="scientific">Microctonus aethiopoides</name>
    <dbReference type="NCBI Taxonomy" id="144406"/>
    <lineage>
        <taxon>Eukaryota</taxon>
        <taxon>Metazoa</taxon>
        <taxon>Ecdysozoa</taxon>
        <taxon>Arthropoda</taxon>
        <taxon>Hexapoda</taxon>
        <taxon>Insecta</taxon>
        <taxon>Pterygota</taxon>
        <taxon>Neoptera</taxon>
        <taxon>Endopterygota</taxon>
        <taxon>Hymenoptera</taxon>
        <taxon>Apocrita</taxon>
        <taxon>Ichneumonoidea</taxon>
        <taxon>Braconidae</taxon>
        <taxon>Euphorinae</taxon>
        <taxon>Microctonus</taxon>
    </lineage>
</organism>
<evidence type="ECO:0000313" key="2">
    <source>
        <dbReference type="EMBL" id="KAK0157760.1"/>
    </source>
</evidence>
<sequence>MSKSAEDEVVKVKQTVISFKDSSLPQVDHSKLIETHVSEGINQKIHKLQKRRDPSNILRDEEESISNLRNAARLAGIILPAGNADDDDYLIPNNPGLLNTEENSDDDDYVVPINPVPLNSEENSDDDDDLVPIYEEPFIVPVRTGPINDSSDDETSDDDLPNDRPSFMESMLEALAANRIEITPEQERIYDEVVGGHRNFP</sequence>
<feature type="compositionally biased region" description="Acidic residues" evidence="1">
    <location>
        <begin position="150"/>
        <end position="160"/>
    </location>
</feature>
<feature type="region of interest" description="Disordered" evidence="1">
    <location>
        <begin position="84"/>
        <end position="108"/>
    </location>
</feature>
<keyword evidence="3" id="KW-1185">Reference proteome</keyword>
<proteinExistence type="predicted"/>
<reference evidence="2" key="2">
    <citation type="submission" date="2023-03" db="EMBL/GenBank/DDBJ databases">
        <authorList>
            <person name="Inwood S.N."/>
            <person name="Skelly J.G."/>
            <person name="Guhlin J."/>
            <person name="Harrop T.W.R."/>
            <person name="Goldson S.G."/>
            <person name="Dearden P.K."/>
        </authorList>
    </citation>
    <scope>NUCLEOTIDE SEQUENCE</scope>
    <source>
        <strain evidence="2">Irish</strain>
        <tissue evidence="2">Whole body</tissue>
    </source>
</reference>
<comment type="caution">
    <text evidence="2">The sequence shown here is derived from an EMBL/GenBank/DDBJ whole genome shotgun (WGS) entry which is preliminary data.</text>
</comment>
<evidence type="ECO:0000256" key="1">
    <source>
        <dbReference type="SAM" id="MobiDB-lite"/>
    </source>
</evidence>
<dbReference type="EMBL" id="JAQQBS010001425">
    <property type="protein sequence ID" value="KAK0157760.1"/>
    <property type="molecule type" value="Genomic_DNA"/>
</dbReference>
<gene>
    <name evidence="2" type="ORF">PV328_011458</name>
</gene>
<accession>A0AA39C5D3</accession>